<evidence type="ECO:0000256" key="7">
    <source>
        <dbReference type="SAM" id="Phobius"/>
    </source>
</evidence>
<protein>
    <submittedName>
        <fullName evidence="8">FtsW/RodA/SpoVE family cell cycle protein</fullName>
    </submittedName>
</protein>
<feature type="transmembrane region" description="Helical" evidence="7">
    <location>
        <begin position="58"/>
        <end position="75"/>
    </location>
</feature>
<dbReference type="InterPro" id="IPR001182">
    <property type="entry name" value="FtsW/RodA"/>
</dbReference>
<keyword evidence="9" id="KW-1185">Reference proteome</keyword>
<evidence type="ECO:0000256" key="5">
    <source>
        <dbReference type="ARBA" id="ARBA00023136"/>
    </source>
</evidence>
<accession>A0ABV4CMC1</accession>
<dbReference type="PANTHER" id="PTHR30474:SF3">
    <property type="entry name" value="PEPTIDOGLYCAN GLYCOSYLTRANSFERASE RODA"/>
    <property type="match status" value="1"/>
</dbReference>
<feature type="transmembrane region" description="Helical" evidence="7">
    <location>
        <begin position="394"/>
        <end position="418"/>
    </location>
</feature>
<gene>
    <name evidence="8" type="ORF">AB8O55_17065</name>
</gene>
<dbReference type="PANTHER" id="PTHR30474">
    <property type="entry name" value="CELL CYCLE PROTEIN"/>
    <property type="match status" value="1"/>
</dbReference>
<feature type="transmembrane region" description="Helical" evidence="7">
    <location>
        <begin position="188"/>
        <end position="206"/>
    </location>
</feature>
<dbReference type="RefSeq" id="WP_345360056.1">
    <property type="nucleotide sequence ID" value="NZ_BAABII010000004.1"/>
</dbReference>
<keyword evidence="5 7" id="KW-0472">Membrane</keyword>
<evidence type="ECO:0000256" key="3">
    <source>
        <dbReference type="ARBA" id="ARBA00022960"/>
    </source>
</evidence>
<keyword evidence="3" id="KW-0133">Cell shape</keyword>
<sequence>MSQPTAAPQSAGGGDAPAAQVKNRRGTELVMLIFAAVIVTFALTVVELSQENTVTSELFYYGAAYLVLFGAAHLAVRRWAPYADPLILPLVALINGIGLVMLHRLDLAEVPGAPYTGSQILFTTVGVVLFGLVLAFITDHRTLARYGYTCGLVGLALLALPGLLPASISESNGAKLWIRLGPLGSIQPGEFAKILMLVFFASFLVSKRELFTTAGRRFLGVDWPRPRDLGPLLVAWLLSIGIVVLEKDLGTSLLFFGIVLVMIYIATERAVWVFLGLSLFAAGCLLAFNLFTHVQERVNTWLDPLAIPEDPDSYDPGYQLRNALFGLGSGGITGSGLGSGMPDRTPLAFSDFIIPALGEEIGLIGLMALFMLYVLLMMRGLRSALAVRDSFGKLFAGGLSFTLALQLFVVAGGGTGLIPMTGLTAPFLAAGGSSMLANYILVALLLRVSDAARRPQETPKPKPKQAPIAEAHTELVERPR</sequence>
<evidence type="ECO:0000256" key="4">
    <source>
        <dbReference type="ARBA" id="ARBA00022989"/>
    </source>
</evidence>
<evidence type="ECO:0000256" key="2">
    <source>
        <dbReference type="ARBA" id="ARBA00022692"/>
    </source>
</evidence>
<feature type="transmembrane region" description="Helical" evidence="7">
    <location>
        <begin position="87"/>
        <end position="105"/>
    </location>
</feature>
<feature type="transmembrane region" description="Helical" evidence="7">
    <location>
        <begin position="251"/>
        <end position="267"/>
    </location>
</feature>
<feature type="region of interest" description="Disordered" evidence="6">
    <location>
        <begin position="453"/>
        <end position="480"/>
    </location>
</feature>
<comment type="caution">
    <text evidence="8">The sequence shown here is derived from an EMBL/GenBank/DDBJ whole genome shotgun (WGS) entry which is preliminary data.</text>
</comment>
<organism evidence="8 9">
    <name type="scientific">Saccharopolyspora cebuensis</name>
    <dbReference type="NCBI Taxonomy" id="418759"/>
    <lineage>
        <taxon>Bacteria</taxon>
        <taxon>Bacillati</taxon>
        <taxon>Actinomycetota</taxon>
        <taxon>Actinomycetes</taxon>
        <taxon>Pseudonocardiales</taxon>
        <taxon>Pseudonocardiaceae</taxon>
        <taxon>Saccharopolyspora</taxon>
    </lineage>
</organism>
<keyword evidence="4 7" id="KW-1133">Transmembrane helix</keyword>
<dbReference type="EMBL" id="JBGEHV010000031">
    <property type="protein sequence ID" value="MEY8041122.1"/>
    <property type="molecule type" value="Genomic_DNA"/>
</dbReference>
<name>A0ABV4CMC1_9PSEU</name>
<evidence type="ECO:0000313" key="8">
    <source>
        <dbReference type="EMBL" id="MEY8041122.1"/>
    </source>
</evidence>
<reference evidence="8 9" key="1">
    <citation type="submission" date="2024-08" db="EMBL/GenBank/DDBJ databases">
        <title>Genome mining of Saccharopolyspora cebuensis PGLac3 from Nigerian medicinal plant.</title>
        <authorList>
            <person name="Ezeobiora C.E."/>
            <person name="Igbokwe N.H."/>
            <person name="Amin D.H."/>
            <person name="Mendie U.E."/>
        </authorList>
    </citation>
    <scope>NUCLEOTIDE SEQUENCE [LARGE SCALE GENOMIC DNA]</scope>
    <source>
        <strain evidence="8 9">PGLac3</strain>
    </source>
</reference>
<feature type="transmembrane region" description="Helical" evidence="7">
    <location>
        <begin position="29"/>
        <end position="46"/>
    </location>
</feature>
<feature type="transmembrane region" description="Helical" evidence="7">
    <location>
        <begin position="272"/>
        <end position="291"/>
    </location>
</feature>
<feature type="transmembrane region" description="Helical" evidence="7">
    <location>
        <begin position="227"/>
        <end position="245"/>
    </location>
</feature>
<evidence type="ECO:0000256" key="1">
    <source>
        <dbReference type="ARBA" id="ARBA00004141"/>
    </source>
</evidence>
<feature type="transmembrane region" description="Helical" evidence="7">
    <location>
        <begin position="117"/>
        <end position="137"/>
    </location>
</feature>
<feature type="compositionally biased region" description="Basic and acidic residues" evidence="6">
    <location>
        <begin position="471"/>
        <end position="480"/>
    </location>
</feature>
<proteinExistence type="predicted"/>
<evidence type="ECO:0000256" key="6">
    <source>
        <dbReference type="SAM" id="MobiDB-lite"/>
    </source>
</evidence>
<dbReference type="Proteomes" id="UP001564626">
    <property type="component" value="Unassembled WGS sequence"/>
</dbReference>
<feature type="transmembrane region" description="Helical" evidence="7">
    <location>
        <begin position="352"/>
        <end position="374"/>
    </location>
</feature>
<keyword evidence="2 7" id="KW-0812">Transmembrane</keyword>
<feature type="transmembrane region" description="Helical" evidence="7">
    <location>
        <begin position="424"/>
        <end position="446"/>
    </location>
</feature>
<comment type="subcellular location">
    <subcellularLocation>
        <location evidence="1">Membrane</location>
        <topology evidence="1">Multi-pass membrane protein</topology>
    </subcellularLocation>
</comment>
<feature type="transmembrane region" description="Helical" evidence="7">
    <location>
        <begin position="146"/>
        <end position="168"/>
    </location>
</feature>
<evidence type="ECO:0000313" key="9">
    <source>
        <dbReference type="Proteomes" id="UP001564626"/>
    </source>
</evidence>
<dbReference type="Pfam" id="PF01098">
    <property type="entry name" value="FTSW_RODA_SPOVE"/>
    <property type="match status" value="1"/>
</dbReference>